<comment type="caution">
    <text evidence="2">The sequence shown here is derived from an EMBL/GenBank/DDBJ whole genome shotgun (WGS) entry which is preliminary data.</text>
</comment>
<evidence type="ECO:0000313" key="3">
    <source>
        <dbReference type="Proteomes" id="UP000886595"/>
    </source>
</evidence>
<gene>
    <name evidence="2" type="ORF">Bca52824_010631</name>
</gene>
<evidence type="ECO:0000256" key="1">
    <source>
        <dbReference type="SAM" id="MobiDB-lite"/>
    </source>
</evidence>
<evidence type="ECO:0000313" key="2">
    <source>
        <dbReference type="EMBL" id="KAG2327903.1"/>
    </source>
</evidence>
<dbReference type="OrthoDB" id="10535175at2759"/>
<dbReference type="EMBL" id="JAAMPC010000002">
    <property type="protein sequence ID" value="KAG2327903.1"/>
    <property type="molecule type" value="Genomic_DNA"/>
</dbReference>
<proteinExistence type="predicted"/>
<sequence length="349" mass="39644">MGVAVIDQTSEMDENAARRSNAGSEAKIETESVPVILKCSSIDLEPTEAKTPGEMASMLEIEDDHVQPEVMMQAKLVSCACVAGLSDLLKENAENSERKMQGSTKQDKLLKSWRFKFRGMMETIKRTYEDAVRVLEILKAVLEGLQFDLMSFEASKENVFWTLASGYMVADKLQNFCTEMWLMDNVRWRYDKQFSDDIAYGVKLDEVCGRQGKIMCDSLEVDFLCFLGDKFWPIQQEVHEGVFIVQRAWFCVDRVTPSSGVWHRWMNKIEIWSCVVLLLKRWFSTWEPLLLCGYISGVLLQQDNALEVDCVVLGAGVFEVATGHQQCLSDGELCDDNFAYVLTLVIVLL</sequence>
<accession>A0A8X7WBT9</accession>
<name>A0A8X7WBT9_BRACI</name>
<dbReference type="AlphaFoldDB" id="A0A8X7WBT9"/>
<organism evidence="2 3">
    <name type="scientific">Brassica carinata</name>
    <name type="common">Ethiopian mustard</name>
    <name type="synonym">Abyssinian cabbage</name>
    <dbReference type="NCBI Taxonomy" id="52824"/>
    <lineage>
        <taxon>Eukaryota</taxon>
        <taxon>Viridiplantae</taxon>
        <taxon>Streptophyta</taxon>
        <taxon>Embryophyta</taxon>
        <taxon>Tracheophyta</taxon>
        <taxon>Spermatophyta</taxon>
        <taxon>Magnoliopsida</taxon>
        <taxon>eudicotyledons</taxon>
        <taxon>Gunneridae</taxon>
        <taxon>Pentapetalae</taxon>
        <taxon>rosids</taxon>
        <taxon>malvids</taxon>
        <taxon>Brassicales</taxon>
        <taxon>Brassicaceae</taxon>
        <taxon>Brassiceae</taxon>
        <taxon>Brassica</taxon>
    </lineage>
</organism>
<feature type="region of interest" description="Disordered" evidence="1">
    <location>
        <begin position="1"/>
        <end position="25"/>
    </location>
</feature>
<keyword evidence="3" id="KW-1185">Reference proteome</keyword>
<protein>
    <submittedName>
        <fullName evidence="2">Uncharacterized protein</fullName>
    </submittedName>
</protein>
<dbReference type="Proteomes" id="UP000886595">
    <property type="component" value="Unassembled WGS sequence"/>
</dbReference>
<reference evidence="2 3" key="1">
    <citation type="submission" date="2020-02" db="EMBL/GenBank/DDBJ databases">
        <authorList>
            <person name="Ma Q."/>
            <person name="Huang Y."/>
            <person name="Song X."/>
            <person name="Pei D."/>
        </authorList>
    </citation>
    <scope>NUCLEOTIDE SEQUENCE [LARGE SCALE GENOMIC DNA]</scope>
    <source>
        <strain evidence="2">Sxm20200214</strain>
        <tissue evidence="2">Leaf</tissue>
    </source>
</reference>